<comment type="caution">
    <text evidence="1">The sequence shown here is derived from an EMBL/GenBank/DDBJ whole genome shotgun (WGS) entry which is preliminary data.</text>
</comment>
<sequence>MAAALFNSHGGLYYSSKYPFLSIPFFNFNDLTLFTRGWVIGAENFPVGNALEKRLYTVAGEIDASRRSVWQNIVKDYSRLDLTFASDRLVAIAGMAAELGSIWDGGVQCYAGLWSLHFRSSLLWYSVNPSVREKDYIAPSWSWASVGKPIEWFDADDCDGLAEVLHVDVDLASPGHPFGPVTKGVIRLNGPLCQARLVKTKYGEILCFDYDTQDTNVAGPDPDMPEGGGDDVNIDPGFRTTIMLDHDPWSDALNKSADIIVYVAPLQTDINLKMTYSGLLRLGGLLLAPTTESSPGNRFRRVGHFSIQDLWGMEGKRVYEERVTKLRGEGKLQQKDEKPPSFASRQEWLMKDPFGNGVVADNSLRYRYTTVVNLGYEGEISRFLEYIERCAEERRKLGVRDPNLGEEDDEVGWYTYEIV</sequence>
<gene>
    <name evidence="1" type="ORF">B0T20DRAFT_486994</name>
</gene>
<keyword evidence="2" id="KW-1185">Reference proteome</keyword>
<evidence type="ECO:0000313" key="1">
    <source>
        <dbReference type="EMBL" id="KAK3395606.1"/>
    </source>
</evidence>
<evidence type="ECO:0000313" key="2">
    <source>
        <dbReference type="Proteomes" id="UP001281003"/>
    </source>
</evidence>
<reference evidence="1" key="1">
    <citation type="journal article" date="2023" name="Mol. Phylogenet. Evol.">
        <title>Genome-scale phylogeny and comparative genomics of the fungal order Sordariales.</title>
        <authorList>
            <person name="Hensen N."/>
            <person name="Bonometti L."/>
            <person name="Westerberg I."/>
            <person name="Brannstrom I.O."/>
            <person name="Guillou S."/>
            <person name="Cros-Aarteil S."/>
            <person name="Calhoun S."/>
            <person name="Haridas S."/>
            <person name="Kuo A."/>
            <person name="Mondo S."/>
            <person name="Pangilinan J."/>
            <person name="Riley R."/>
            <person name="LaButti K."/>
            <person name="Andreopoulos B."/>
            <person name="Lipzen A."/>
            <person name="Chen C."/>
            <person name="Yan M."/>
            <person name="Daum C."/>
            <person name="Ng V."/>
            <person name="Clum A."/>
            <person name="Steindorff A."/>
            <person name="Ohm R.A."/>
            <person name="Martin F."/>
            <person name="Silar P."/>
            <person name="Natvig D.O."/>
            <person name="Lalanne C."/>
            <person name="Gautier V."/>
            <person name="Ament-Velasquez S.L."/>
            <person name="Kruys A."/>
            <person name="Hutchinson M.I."/>
            <person name="Powell A.J."/>
            <person name="Barry K."/>
            <person name="Miller A.N."/>
            <person name="Grigoriev I.V."/>
            <person name="Debuchy R."/>
            <person name="Gladieux P."/>
            <person name="Hiltunen Thoren M."/>
            <person name="Johannesson H."/>
        </authorList>
    </citation>
    <scope>NUCLEOTIDE SEQUENCE</scope>
    <source>
        <strain evidence="1">FGSC 1904</strain>
    </source>
</reference>
<accession>A0AAE0P916</accession>
<dbReference type="Proteomes" id="UP001281003">
    <property type="component" value="Unassembled WGS sequence"/>
</dbReference>
<dbReference type="PANTHER" id="PTHR33112">
    <property type="entry name" value="DOMAIN PROTEIN, PUTATIVE-RELATED"/>
    <property type="match status" value="1"/>
</dbReference>
<reference evidence="1" key="2">
    <citation type="submission" date="2023-07" db="EMBL/GenBank/DDBJ databases">
        <authorList>
            <consortium name="Lawrence Berkeley National Laboratory"/>
            <person name="Haridas S."/>
            <person name="Hensen N."/>
            <person name="Bonometti L."/>
            <person name="Westerberg I."/>
            <person name="Brannstrom I.O."/>
            <person name="Guillou S."/>
            <person name="Cros-Aarteil S."/>
            <person name="Calhoun S."/>
            <person name="Kuo A."/>
            <person name="Mondo S."/>
            <person name="Pangilinan J."/>
            <person name="Riley R."/>
            <person name="LaButti K."/>
            <person name="Andreopoulos B."/>
            <person name="Lipzen A."/>
            <person name="Chen C."/>
            <person name="Yanf M."/>
            <person name="Daum C."/>
            <person name="Ng V."/>
            <person name="Clum A."/>
            <person name="Steindorff A."/>
            <person name="Ohm R."/>
            <person name="Martin F."/>
            <person name="Silar P."/>
            <person name="Natvig D."/>
            <person name="Lalanne C."/>
            <person name="Gautier V."/>
            <person name="Ament-velasquez S.L."/>
            <person name="Kruys A."/>
            <person name="Hutchinson M.I."/>
            <person name="Powell A.J."/>
            <person name="Barry K."/>
            <person name="Miller A.N."/>
            <person name="Grigoriev I.V."/>
            <person name="Debuchy R."/>
            <person name="Gladieux P."/>
            <person name="Thoren M.H."/>
            <person name="Johannesson H."/>
        </authorList>
    </citation>
    <scope>NUCLEOTIDE SEQUENCE</scope>
    <source>
        <strain evidence="1">FGSC 1904</strain>
    </source>
</reference>
<proteinExistence type="predicted"/>
<name>A0AAE0P916_SORBR</name>
<dbReference type="AlphaFoldDB" id="A0AAE0P916"/>
<protein>
    <recommendedName>
        <fullName evidence="3">Heterokaryon incompatibility protein</fullName>
    </recommendedName>
</protein>
<organism evidence="1 2">
    <name type="scientific">Sordaria brevicollis</name>
    <dbReference type="NCBI Taxonomy" id="83679"/>
    <lineage>
        <taxon>Eukaryota</taxon>
        <taxon>Fungi</taxon>
        <taxon>Dikarya</taxon>
        <taxon>Ascomycota</taxon>
        <taxon>Pezizomycotina</taxon>
        <taxon>Sordariomycetes</taxon>
        <taxon>Sordariomycetidae</taxon>
        <taxon>Sordariales</taxon>
        <taxon>Sordariaceae</taxon>
        <taxon>Sordaria</taxon>
    </lineage>
</organism>
<evidence type="ECO:0008006" key="3">
    <source>
        <dbReference type="Google" id="ProtNLM"/>
    </source>
</evidence>
<dbReference type="EMBL" id="JAUTDP010000010">
    <property type="protein sequence ID" value="KAK3395606.1"/>
    <property type="molecule type" value="Genomic_DNA"/>
</dbReference>
<dbReference type="PANTHER" id="PTHR33112:SF10">
    <property type="entry name" value="TOL"/>
    <property type="match status" value="1"/>
</dbReference>